<feature type="domain" description="N-acetyltransferase" evidence="3">
    <location>
        <begin position="165"/>
        <end position="289"/>
    </location>
</feature>
<evidence type="ECO:0000256" key="2">
    <source>
        <dbReference type="ARBA" id="ARBA00023315"/>
    </source>
</evidence>
<feature type="domain" description="N-acetyltransferase" evidence="3">
    <location>
        <begin position="2"/>
        <end position="158"/>
    </location>
</feature>
<dbReference type="CDD" id="cd04301">
    <property type="entry name" value="NAT_SF"/>
    <property type="match status" value="2"/>
</dbReference>
<evidence type="ECO:0000313" key="4">
    <source>
        <dbReference type="EMBL" id="AZS13479.1"/>
    </source>
</evidence>
<dbReference type="PANTHER" id="PTHR43420">
    <property type="entry name" value="ACETYLTRANSFERASE"/>
    <property type="match status" value="1"/>
</dbReference>
<proteinExistence type="predicted"/>
<accession>A0A3Q9I611</accession>
<evidence type="ECO:0000259" key="3">
    <source>
        <dbReference type="PROSITE" id="PS51186"/>
    </source>
</evidence>
<dbReference type="Proteomes" id="UP000270678">
    <property type="component" value="Chromosome"/>
</dbReference>
<dbReference type="PROSITE" id="PS51186">
    <property type="entry name" value="GNAT"/>
    <property type="match status" value="2"/>
</dbReference>
<dbReference type="InterPro" id="IPR050680">
    <property type="entry name" value="YpeA/RimI_acetyltransf"/>
</dbReference>
<protein>
    <submittedName>
        <fullName evidence="4">GNAT family N-acetyltransferase</fullName>
    </submittedName>
</protein>
<dbReference type="EMBL" id="CP034346">
    <property type="protein sequence ID" value="AZS13479.1"/>
    <property type="molecule type" value="Genomic_DNA"/>
</dbReference>
<dbReference type="Pfam" id="PF00583">
    <property type="entry name" value="Acetyltransf_1"/>
    <property type="match status" value="1"/>
</dbReference>
<sequence>MIQYYRGTEQDMEVLFSAFQAGFIDYIVKLDLTMEQFAAHFFGQEGNAREHSFVAMFGDEAVGIILGGIKQYEGIQTMRCGALAVRPDLRGQGVSKELFRLHHQEAVDQGCRQLYLEVIQGNDRAIAFYNHHGYQRLYDLSYYTLTDLSGLAAKTQMNASGHGMVSITQLDSHPFAEAIQGREYFHLNWQNDLDYIHRSDKYVFYGALMNGNPVAVMAITRQGRISLLMVDKNERGHGIAQMLLNSAIRELALTRLQISFSNNARLHGFLQHLGFQRDPIQQYEMYRLL</sequence>
<dbReference type="Pfam" id="PF13673">
    <property type="entry name" value="Acetyltransf_10"/>
    <property type="match status" value="1"/>
</dbReference>
<keyword evidence="2" id="KW-0012">Acyltransferase</keyword>
<dbReference type="InterPro" id="IPR016181">
    <property type="entry name" value="Acyl_CoA_acyltransferase"/>
</dbReference>
<dbReference type="AlphaFoldDB" id="A0A3Q9I611"/>
<keyword evidence="1 4" id="KW-0808">Transferase</keyword>
<organism evidence="4 5">
    <name type="scientific">Paenibacillus lutimineralis</name>
    <dbReference type="NCBI Taxonomy" id="2707005"/>
    <lineage>
        <taxon>Bacteria</taxon>
        <taxon>Bacillati</taxon>
        <taxon>Bacillota</taxon>
        <taxon>Bacilli</taxon>
        <taxon>Bacillales</taxon>
        <taxon>Paenibacillaceae</taxon>
        <taxon>Paenibacillus</taxon>
    </lineage>
</organism>
<evidence type="ECO:0000256" key="1">
    <source>
        <dbReference type="ARBA" id="ARBA00022679"/>
    </source>
</evidence>
<dbReference type="OrthoDB" id="4228396at2"/>
<keyword evidence="5" id="KW-1185">Reference proteome</keyword>
<dbReference type="SUPFAM" id="SSF55729">
    <property type="entry name" value="Acyl-CoA N-acyltransferases (Nat)"/>
    <property type="match status" value="2"/>
</dbReference>
<dbReference type="InterPro" id="IPR000182">
    <property type="entry name" value="GNAT_dom"/>
</dbReference>
<dbReference type="KEGG" id="plut:EI981_02650"/>
<gene>
    <name evidence="4" type="ORF">EI981_02650</name>
</gene>
<reference evidence="5" key="1">
    <citation type="submission" date="2018-12" db="EMBL/GenBank/DDBJ databases">
        <title>Complete genome sequence of Paenibacillus sp. MBLB1234.</title>
        <authorList>
            <person name="Nam Y.-D."/>
            <person name="Kang J."/>
            <person name="Chung W.-H."/>
            <person name="Park Y.S."/>
        </authorList>
    </citation>
    <scope>NUCLEOTIDE SEQUENCE [LARGE SCALE GENOMIC DNA]</scope>
    <source>
        <strain evidence="5">MBLB1234</strain>
    </source>
</reference>
<dbReference type="GO" id="GO:0016747">
    <property type="term" value="F:acyltransferase activity, transferring groups other than amino-acyl groups"/>
    <property type="evidence" value="ECO:0007669"/>
    <property type="project" value="InterPro"/>
</dbReference>
<evidence type="ECO:0000313" key="5">
    <source>
        <dbReference type="Proteomes" id="UP000270678"/>
    </source>
</evidence>
<dbReference type="RefSeq" id="WP_126995190.1">
    <property type="nucleotide sequence ID" value="NZ_CP034346.1"/>
</dbReference>
<dbReference type="PANTHER" id="PTHR43420:SF44">
    <property type="entry name" value="ACETYLTRANSFERASE YPEA"/>
    <property type="match status" value="1"/>
</dbReference>
<dbReference type="Gene3D" id="3.40.630.30">
    <property type="match status" value="2"/>
</dbReference>
<name>A0A3Q9I611_9BACL</name>